<evidence type="ECO:0000313" key="1">
    <source>
        <dbReference type="EMBL" id="GBN89099.1"/>
    </source>
</evidence>
<name>A0A4Y2SPJ3_ARAVE</name>
<feature type="non-terminal residue" evidence="1">
    <location>
        <position position="1"/>
    </location>
</feature>
<protein>
    <submittedName>
        <fullName evidence="1">Uncharacterized protein</fullName>
    </submittedName>
</protein>
<evidence type="ECO:0000313" key="2">
    <source>
        <dbReference type="Proteomes" id="UP000499080"/>
    </source>
</evidence>
<dbReference type="AlphaFoldDB" id="A0A4Y2SPJ3"/>
<keyword evidence="2" id="KW-1185">Reference proteome</keyword>
<dbReference type="EMBL" id="BGPR01022619">
    <property type="protein sequence ID" value="GBN89099.1"/>
    <property type="molecule type" value="Genomic_DNA"/>
</dbReference>
<gene>
    <name evidence="1" type="ORF">AVEN_134764_1</name>
</gene>
<dbReference type="Proteomes" id="UP000499080">
    <property type="component" value="Unassembled WGS sequence"/>
</dbReference>
<proteinExistence type="predicted"/>
<accession>A0A4Y2SPJ3</accession>
<comment type="caution">
    <text evidence="1">The sequence shown here is derived from an EMBL/GenBank/DDBJ whole genome shotgun (WGS) entry which is preliminary data.</text>
</comment>
<organism evidence="1 2">
    <name type="scientific">Araneus ventricosus</name>
    <name type="common">Orbweaver spider</name>
    <name type="synonym">Epeira ventricosa</name>
    <dbReference type="NCBI Taxonomy" id="182803"/>
    <lineage>
        <taxon>Eukaryota</taxon>
        <taxon>Metazoa</taxon>
        <taxon>Ecdysozoa</taxon>
        <taxon>Arthropoda</taxon>
        <taxon>Chelicerata</taxon>
        <taxon>Arachnida</taxon>
        <taxon>Araneae</taxon>
        <taxon>Araneomorphae</taxon>
        <taxon>Entelegynae</taxon>
        <taxon>Araneoidea</taxon>
        <taxon>Araneidae</taxon>
        <taxon>Araneus</taxon>
    </lineage>
</organism>
<reference evidence="1 2" key="1">
    <citation type="journal article" date="2019" name="Sci. Rep.">
        <title>Orb-weaving spider Araneus ventricosus genome elucidates the spidroin gene catalogue.</title>
        <authorList>
            <person name="Kono N."/>
            <person name="Nakamura H."/>
            <person name="Ohtoshi R."/>
            <person name="Moran D.A.P."/>
            <person name="Shinohara A."/>
            <person name="Yoshida Y."/>
            <person name="Fujiwara M."/>
            <person name="Mori M."/>
            <person name="Tomita M."/>
            <person name="Arakawa K."/>
        </authorList>
    </citation>
    <scope>NUCLEOTIDE SEQUENCE [LARGE SCALE GENOMIC DNA]</scope>
</reference>
<sequence>GLIAVFPPYLPMPRGRGDLVVRSRRRSQRVRNQTPLKIHKKWMPTRVSSSGRG</sequence>